<evidence type="ECO:0000259" key="2">
    <source>
        <dbReference type="PROSITE" id="PS50263"/>
    </source>
</evidence>
<comment type="caution">
    <text evidence="3">The sequence shown here is derived from an EMBL/GenBank/DDBJ whole genome shotgun (WGS) entry which is preliminary data.</text>
</comment>
<dbReference type="CDD" id="cd07197">
    <property type="entry name" value="nitrilase"/>
    <property type="match status" value="1"/>
</dbReference>
<name>A0A5C4SWZ3_9BACL</name>
<keyword evidence="4" id="KW-1185">Reference proteome</keyword>
<comment type="similarity">
    <text evidence="1">Belongs to the carbon-nitrogen hydrolase superfamily. NIT1/NIT2 family.</text>
</comment>
<reference evidence="3 4" key="1">
    <citation type="submission" date="2019-05" db="EMBL/GenBank/DDBJ databases">
        <title>We sequenced the genome of Paenibacillus hemerocallicola KCTC 33185 for further insight into its adaptation and study the phylogeny of Paenibacillus.</title>
        <authorList>
            <person name="Narsing Rao M.P."/>
        </authorList>
    </citation>
    <scope>NUCLEOTIDE SEQUENCE [LARGE SCALE GENOMIC DNA]</scope>
    <source>
        <strain evidence="3 4">KCTC 33185</strain>
    </source>
</reference>
<evidence type="ECO:0000256" key="1">
    <source>
        <dbReference type="ARBA" id="ARBA00010613"/>
    </source>
</evidence>
<dbReference type="PANTHER" id="PTHR23088:SF27">
    <property type="entry name" value="DEAMINATED GLUTATHIONE AMIDASE"/>
    <property type="match status" value="1"/>
</dbReference>
<dbReference type="AlphaFoldDB" id="A0A5C4SWZ3"/>
<accession>A0A5C4SWZ3</accession>
<dbReference type="InterPro" id="IPR036526">
    <property type="entry name" value="C-N_Hydrolase_sf"/>
</dbReference>
<dbReference type="Pfam" id="PF00795">
    <property type="entry name" value="CN_hydrolase"/>
    <property type="match status" value="1"/>
</dbReference>
<dbReference type="PROSITE" id="PS50263">
    <property type="entry name" value="CN_HYDROLASE"/>
    <property type="match status" value="1"/>
</dbReference>
<organism evidence="3 4">
    <name type="scientific">Paenibacillus hemerocallicola</name>
    <dbReference type="NCBI Taxonomy" id="1172614"/>
    <lineage>
        <taxon>Bacteria</taxon>
        <taxon>Bacillati</taxon>
        <taxon>Bacillota</taxon>
        <taxon>Bacilli</taxon>
        <taxon>Bacillales</taxon>
        <taxon>Paenibacillaceae</taxon>
        <taxon>Paenibacillus</taxon>
    </lineage>
</organism>
<protein>
    <submittedName>
        <fullName evidence="3">Carbon-nitrogen hydrolase family protein</fullName>
    </submittedName>
</protein>
<dbReference type="EMBL" id="VDCQ01000095">
    <property type="protein sequence ID" value="TNJ59184.1"/>
    <property type="molecule type" value="Genomic_DNA"/>
</dbReference>
<dbReference type="OrthoDB" id="9811121at2"/>
<dbReference type="Gene3D" id="3.60.110.10">
    <property type="entry name" value="Carbon-nitrogen hydrolase"/>
    <property type="match status" value="1"/>
</dbReference>
<keyword evidence="3" id="KW-0378">Hydrolase</keyword>
<proteinExistence type="inferred from homology"/>
<dbReference type="SUPFAM" id="SSF56317">
    <property type="entry name" value="Carbon-nitrogen hydrolase"/>
    <property type="match status" value="1"/>
</dbReference>
<dbReference type="GO" id="GO:0016787">
    <property type="term" value="F:hydrolase activity"/>
    <property type="evidence" value="ECO:0007669"/>
    <property type="project" value="UniProtKB-KW"/>
</dbReference>
<feature type="domain" description="CN hydrolase" evidence="2">
    <location>
        <begin position="28"/>
        <end position="282"/>
    </location>
</feature>
<evidence type="ECO:0000313" key="4">
    <source>
        <dbReference type="Proteomes" id="UP000307943"/>
    </source>
</evidence>
<dbReference type="PANTHER" id="PTHR23088">
    <property type="entry name" value="NITRILASE-RELATED"/>
    <property type="match status" value="1"/>
</dbReference>
<evidence type="ECO:0000313" key="3">
    <source>
        <dbReference type="EMBL" id="TNJ59184.1"/>
    </source>
</evidence>
<dbReference type="InterPro" id="IPR003010">
    <property type="entry name" value="C-N_Hydrolase"/>
</dbReference>
<gene>
    <name evidence="3" type="ORF">FE784_37545</name>
</gene>
<sequence>MCSTTRSGLPSRGVVPSVEQGRDMRMARRVTISTFNFHYCPVEPGGNVEDDVDRVAKYLERKLAQVWPDRPDLVVLPECCDMPAGCAGEKLREYYRGRGDRILQVLASKAKEHHCYIAYPSIRLLGDGTWRNSVRLIDRGGNVVGTYDKNHPVLVEIEEDGIRCGQDAPIMECDFGRVGCAICFDLNFDPLRTKYVNESPDLLLFPSMFHGGLMQQYWAYSCRSYFVGAIAGGLPATIVSPVGQIVRSSSSYFDYLSETVNLDYVVAHLDHNKPKLDAMRQKYGNKVKVTDPGHLGSVLIASETDEFGALDLIREFGIEPLDDYLARSLAGQRLDTNVQKNRKV</sequence>
<dbReference type="Proteomes" id="UP000307943">
    <property type="component" value="Unassembled WGS sequence"/>
</dbReference>